<dbReference type="EMBL" id="AECS01000011">
    <property type="protein sequence ID" value="EFQ04661.1"/>
    <property type="molecule type" value="Genomic_DNA"/>
</dbReference>
<dbReference type="OrthoDB" id="198399at2"/>
<dbReference type="PROSITE" id="PS50106">
    <property type="entry name" value="PDZ"/>
    <property type="match status" value="1"/>
</dbReference>
<dbReference type="Pfam" id="PF00595">
    <property type="entry name" value="PDZ"/>
    <property type="match status" value="1"/>
</dbReference>
<dbReference type="Gene3D" id="2.30.42.10">
    <property type="match status" value="1"/>
</dbReference>
<protein>
    <submittedName>
        <fullName evidence="3">PDZ/DHR/GLGF domain protein</fullName>
    </submittedName>
</protein>
<comment type="caution">
    <text evidence="3">The sequence shown here is derived from an EMBL/GenBank/DDBJ whole genome shotgun (WGS) entry which is preliminary data.</text>
</comment>
<dbReference type="STRING" id="706434.HMPREF9429_00406"/>
<dbReference type="AlphaFoldDB" id="E2ZAF0"/>
<dbReference type="eggNOG" id="ENOG502ZGZA">
    <property type="taxonomic scope" value="Bacteria"/>
</dbReference>
<dbReference type="HOGENOM" id="CLU_071841_0_0_9"/>
<gene>
    <name evidence="3" type="ORF">HMPREF9429_00406</name>
</gene>
<reference evidence="3 4" key="1">
    <citation type="submission" date="2010-08" db="EMBL/GenBank/DDBJ databases">
        <authorList>
            <person name="Weinstock G."/>
            <person name="Sodergren E."/>
            <person name="Clifton S."/>
            <person name="Fulton L."/>
            <person name="Fulton B."/>
            <person name="Courtney L."/>
            <person name="Fronick C."/>
            <person name="Harrison M."/>
            <person name="Strong C."/>
            <person name="Farmer C."/>
            <person name="Delahaunty K."/>
            <person name="Markovic C."/>
            <person name="Hall O."/>
            <person name="Minx P."/>
            <person name="Tomlinson C."/>
            <person name="Mitreva M."/>
            <person name="Hou S."/>
            <person name="Chen J."/>
            <person name="Wollam A."/>
            <person name="Pepin K.H."/>
            <person name="Johnson M."/>
            <person name="Bhonagiri V."/>
            <person name="Zhang X."/>
            <person name="Suruliraj S."/>
            <person name="Warren W."/>
            <person name="Chinwalla A."/>
            <person name="Mardis E.R."/>
            <person name="Wilson R.K."/>
        </authorList>
    </citation>
    <scope>NUCLEOTIDE SEQUENCE [LARGE SCALE GENOMIC DNA]</scope>
    <source>
        <strain evidence="3 4">F0359</strain>
    </source>
</reference>
<keyword evidence="1" id="KW-0732">Signal</keyword>
<evidence type="ECO:0000313" key="3">
    <source>
        <dbReference type="EMBL" id="EFQ04661.1"/>
    </source>
</evidence>
<dbReference type="InterPro" id="IPR001478">
    <property type="entry name" value="PDZ"/>
</dbReference>
<accession>E2ZAF0</accession>
<evidence type="ECO:0000259" key="2">
    <source>
        <dbReference type="PROSITE" id="PS50106"/>
    </source>
</evidence>
<feature type="signal peptide" evidence="1">
    <location>
        <begin position="1"/>
        <end position="22"/>
    </location>
</feature>
<evidence type="ECO:0000313" key="4">
    <source>
        <dbReference type="Proteomes" id="UP000003195"/>
    </source>
</evidence>
<sequence length="241" mass="26341">MFKKTLLATLAMSLVLPLNSMAYYTVIKNATPQQIRDAIVQTAAQSGQPFTIESSTDYGITIVTNSTFGAGLFGEIPIAVEDKHAFTFTDAPNGVGVNCSIIETRSAATGANFTQPLPPIVEVQDLASIKEKFDGLYWFGFDLATKKEKGGYALTEVTPGMPMAQAGLEVGDIILKINGKKIPKNKATGQIDTIILGQNRLAQQVWNFEVLKKNGQKQTYSVSSQFYTPEEMKKIRDSLYQ</sequence>
<dbReference type="RefSeq" id="WP_006941231.1">
    <property type="nucleotide sequence ID" value="NZ_GL538185.1"/>
</dbReference>
<keyword evidence="4" id="KW-1185">Reference proteome</keyword>
<organism evidence="3 4">
    <name type="scientific">Megasphaera micronuciformis F0359</name>
    <dbReference type="NCBI Taxonomy" id="706434"/>
    <lineage>
        <taxon>Bacteria</taxon>
        <taxon>Bacillati</taxon>
        <taxon>Bacillota</taxon>
        <taxon>Negativicutes</taxon>
        <taxon>Veillonellales</taxon>
        <taxon>Veillonellaceae</taxon>
        <taxon>Megasphaera</taxon>
    </lineage>
</organism>
<proteinExistence type="predicted"/>
<feature type="domain" description="PDZ" evidence="2">
    <location>
        <begin position="126"/>
        <end position="182"/>
    </location>
</feature>
<name>E2ZAF0_9FIRM</name>
<evidence type="ECO:0000256" key="1">
    <source>
        <dbReference type="SAM" id="SignalP"/>
    </source>
</evidence>
<dbReference type="InterPro" id="IPR036034">
    <property type="entry name" value="PDZ_sf"/>
</dbReference>
<dbReference type="SUPFAM" id="SSF50156">
    <property type="entry name" value="PDZ domain-like"/>
    <property type="match status" value="1"/>
</dbReference>
<dbReference type="Proteomes" id="UP000003195">
    <property type="component" value="Unassembled WGS sequence"/>
</dbReference>
<feature type="chain" id="PRO_5003166360" evidence="1">
    <location>
        <begin position="23"/>
        <end position="241"/>
    </location>
</feature>